<feature type="compositionally biased region" description="Basic and acidic residues" evidence="1">
    <location>
        <begin position="310"/>
        <end position="322"/>
    </location>
</feature>
<feature type="compositionally biased region" description="Pro residues" evidence="1">
    <location>
        <begin position="261"/>
        <end position="270"/>
    </location>
</feature>
<gene>
    <name evidence="2" type="ORF">CLODIP_2_CD04354</name>
</gene>
<organism evidence="2 3">
    <name type="scientific">Cloeon dipterum</name>
    <dbReference type="NCBI Taxonomy" id="197152"/>
    <lineage>
        <taxon>Eukaryota</taxon>
        <taxon>Metazoa</taxon>
        <taxon>Ecdysozoa</taxon>
        <taxon>Arthropoda</taxon>
        <taxon>Hexapoda</taxon>
        <taxon>Insecta</taxon>
        <taxon>Pterygota</taxon>
        <taxon>Palaeoptera</taxon>
        <taxon>Ephemeroptera</taxon>
        <taxon>Pisciforma</taxon>
        <taxon>Baetidae</taxon>
        <taxon>Cloeon</taxon>
    </lineage>
</organism>
<name>A0A8S1CFX8_9INSE</name>
<comment type="caution">
    <text evidence="2">The sequence shown here is derived from an EMBL/GenBank/DDBJ whole genome shotgun (WGS) entry which is preliminary data.</text>
</comment>
<feature type="region of interest" description="Disordered" evidence="1">
    <location>
        <begin position="241"/>
        <end position="276"/>
    </location>
</feature>
<proteinExistence type="predicted"/>
<evidence type="ECO:0000313" key="3">
    <source>
        <dbReference type="Proteomes" id="UP000494165"/>
    </source>
</evidence>
<evidence type="ECO:0000256" key="1">
    <source>
        <dbReference type="SAM" id="MobiDB-lite"/>
    </source>
</evidence>
<sequence length="351" mass="39021">MCSLVANYDSDEEQQPGAPKGSQNESRKVTENSSSEFGWSLMQANVQRDMEISDDDSQREEEIIPAKQLRRKKRIDFATSSNRFLPPAAGTQVEDSNPKTESSVTTNQKDKLLNLQAVILPSHSYTTNNQVIVSKGCDRETDQDIQLKLNECLCKLSSLIQRNCDNVEKAAAMLMKLQVLKDAWHAGALDCTYFCSQLDTILDVLQPHTAPIATAVSTHVAQQPLFPITKDEADQHEHPALEPSCLYQPPPPPPPEEDYQPAPPPPPPPPEVDEHLGHELDSFYSEMAGIEAAFDQKKEDLSAASAPGKELSEEVDPSKEEIPPEPVEMVNKNRRVRLCIVDEMKMVLIQA</sequence>
<keyword evidence="3" id="KW-1185">Reference proteome</keyword>
<feature type="compositionally biased region" description="Polar residues" evidence="1">
    <location>
        <begin position="31"/>
        <end position="46"/>
    </location>
</feature>
<accession>A0A8S1CFX8</accession>
<feature type="region of interest" description="Disordered" evidence="1">
    <location>
        <begin position="296"/>
        <end position="325"/>
    </location>
</feature>
<dbReference type="AlphaFoldDB" id="A0A8S1CFX8"/>
<dbReference type="OrthoDB" id="2444812at2759"/>
<feature type="region of interest" description="Disordered" evidence="1">
    <location>
        <begin position="80"/>
        <end position="106"/>
    </location>
</feature>
<evidence type="ECO:0000313" key="2">
    <source>
        <dbReference type="EMBL" id="CAB3367236.1"/>
    </source>
</evidence>
<reference evidence="2 3" key="1">
    <citation type="submission" date="2020-04" db="EMBL/GenBank/DDBJ databases">
        <authorList>
            <person name="Alioto T."/>
            <person name="Alioto T."/>
            <person name="Gomez Garrido J."/>
        </authorList>
    </citation>
    <scope>NUCLEOTIDE SEQUENCE [LARGE SCALE GENOMIC DNA]</scope>
</reference>
<feature type="region of interest" description="Disordered" evidence="1">
    <location>
        <begin position="1"/>
        <end position="61"/>
    </location>
</feature>
<dbReference type="Proteomes" id="UP000494165">
    <property type="component" value="Unassembled WGS sequence"/>
</dbReference>
<dbReference type="EMBL" id="CADEPI010000029">
    <property type="protein sequence ID" value="CAB3367236.1"/>
    <property type="molecule type" value="Genomic_DNA"/>
</dbReference>
<feature type="compositionally biased region" description="Polar residues" evidence="1">
    <location>
        <begin position="93"/>
        <end position="106"/>
    </location>
</feature>
<protein>
    <submittedName>
        <fullName evidence="2">Uncharacterized protein</fullName>
    </submittedName>
</protein>